<name>A0AAU8JBD4_9CYAN</name>
<feature type="transmembrane region" description="Helical" evidence="1">
    <location>
        <begin position="249"/>
        <end position="276"/>
    </location>
</feature>
<feature type="transmembrane region" description="Helical" evidence="1">
    <location>
        <begin position="140"/>
        <end position="158"/>
    </location>
</feature>
<feature type="transmembrane region" description="Helical" evidence="1">
    <location>
        <begin position="313"/>
        <end position="333"/>
    </location>
</feature>
<dbReference type="PANTHER" id="PTHR31970:SF9">
    <property type="entry name" value="MOLYBDATE TRANSPORTER 2"/>
    <property type="match status" value="1"/>
</dbReference>
<keyword evidence="1" id="KW-0812">Transmembrane</keyword>
<accession>A0AAU8JBD4</accession>
<dbReference type="Pfam" id="PF16983">
    <property type="entry name" value="MFS_MOT1"/>
    <property type="match status" value="2"/>
</dbReference>
<feature type="transmembrane region" description="Helical" evidence="1">
    <location>
        <begin position="288"/>
        <end position="307"/>
    </location>
</feature>
<evidence type="ECO:0000256" key="1">
    <source>
        <dbReference type="SAM" id="Phobius"/>
    </source>
</evidence>
<keyword evidence="1" id="KW-1133">Transmembrane helix</keyword>
<evidence type="ECO:0000313" key="2">
    <source>
        <dbReference type="EMBL" id="XCM36042.1"/>
    </source>
</evidence>
<protein>
    <submittedName>
        <fullName evidence="2">Sulfate/molybdate transporter</fullName>
    </submittedName>
</protein>
<dbReference type="PANTHER" id="PTHR31970">
    <property type="match status" value="1"/>
</dbReference>
<dbReference type="GO" id="GO:0015098">
    <property type="term" value="F:molybdate ion transmembrane transporter activity"/>
    <property type="evidence" value="ECO:0007669"/>
    <property type="project" value="InterPro"/>
</dbReference>
<sequence>MFGKFGKKVQFNRHEIAGSFGDIGTDLPLIVGMIQAVNLNSASVFIIFGISQMFAGFFYGLPMPMQPLKAMAVLVITQKVPGEILFGAGLAIGIFMLILTLSGGLNLLARLIPLCVVRGLQFGLGLSLASLALKTYIPSAGIPGYIIAALGFLILITTPKSSRIPAGIAVILLGLLYAGLFSLNFQEIGSNIGLAIPEFYQPKWSDILTGFVILALPQIPLSISNSLIATEQTVKDLFPEQRVSIRRIGLTYAIANVIAPFFGGIPVCHGCGGLAGHYALGARTGGSVILYGSMYLIIGLFFSPVFGEVVQVFPQPILGVILLFESLTLLLLIADQAAERSKFIIALIVGLFALLVPQGYILGMIIGTGLYYLSNRLTFFTQM</sequence>
<keyword evidence="1" id="KW-0472">Membrane</keyword>
<feature type="transmembrane region" description="Helical" evidence="1">
    <location>
        <begin position="207"/>
        <end position="229"/>
    </location>
</feature>
<feature type="transmembrane region" description="Helical" evidence="1">
    <location>
        <begin position="164"/>
        <end position="186"/>
    </location>
</feature>
<proteinExistence type="predicted"/>
<gene>
    <name evidence="2" type="ORF">ABWT76_004772</name>
</gene>
<dbReference type="InterPro" id="IPR031563">
    <property type="entry name" value="MOT1/MOT2"/>
</dbReference>
<feature type="transmembrane region" description="Helical" evidence="1">
    <location>
        <begin position="42"/>
        <end position="63"/>
    </location>
</feature>
<dbReference type="RefSeq" id="WP_354635051.1">
    <property type="nucleotide sequence ID" value="NZ_CP159837.1"/>
</dbReference>
<organism evidence="2">
    <name type="scientific">Planktothricoides raciborskii GIHE-MW2</name>
    <dbReference type="NCBI Taxonomy" id="2792601"/>
    <lineage>
        <taxon>Bacteria</taxon>
        <taxon>Bacillati</taxon>
        <taxon>Cyanobacteriota</taxon>
        <taxon>Cyanophyceae</taxon>
        <taxon>Oscillatoriophycideae</taxon>
        <taxon>Oscillatoriales</taxon>
        <taxon>Oscillatoriaceae</taxon>
        <taxon>Planktothricoides</taxon>
    </lineage>
</organism>
<dbReference type="AlphaFoldDB" id="A0AAU8JBD4"/>
<feature type="transmembrane region" description="Helical" evidence="1">
    <location>
        <begin position="84"/>
        <end position="105"/>
    </location>
</feature>
<dbReference type="EMBL" id="CP159837">
    <property type="protein sequence ID" value="XCM36042.1"/>
    <property type="molecule type" value="Genomic_DNA"/>
</dbReference>
<feature type="transmembrane region" description="Helical" evidence="1">
    <location>
        <begin position="345"/>
        <end position="373"/>
    </location>
</feature>
<reference evidence="2" key="1">
    <citation type="submission" date="2024-07" db="EMBL/GenBank/DDBJ databases">
        <authorList>
            <person name="Kim Y.J."/>
            <person name="Jeong J.Y."/>
        </authorList>
    </citation>
    <scope>NUCLEOTIDE SEQUENCE</scope>
    <source>
        <strain evidence="2">GIHE-MW2</strain>
    </source>
</reference>
<feature type="transmembrane region" description="Helical" evidence="1">
    <location>
        <begin position="111"/>
        <end position="133"/>
    </location>
</feature>